<keyword evidence="1" id="KW-1133">Transmembrane helix</keyword>
<evidence type="ECO:0000256" key="1">
    <source>
        <dbReference type="SAM" id="Phobius"/>
    </source>
</evidence>
<feature type="transmembrane region" description="Helical" evidence="1">
    <location>
        <begin position="73"/>
        <end position="90"/>
    </location>
</feature>
<proteinExistence type="predicted"/>
<protein>
    <recommendedName>
        <fullName evidence="4">Cornichon</fullName>
    </recommendedName>
</protein>
<evidence type="ECO:0008006" key="4">
    <source>
        <dbReference type="Google" id="ProtNLM"/>
    </source>
</evidence>
<evidence type="ECO:0000313" key="2">
    <source>
        <dbReference type="EMBL" id="KAK2960391.1"/>
    </source>
</evidence>
<keyword evidence="1" id="KW-0812">Transmembrane</keyword>
<dbReference type="Pfam" id="PF03311">
    <property type="entry name" value="Cornichon"/>
    <property type="match status" value="1"/>
</dbReference>
<accession>A0ABQ9Y9G7</accession>
<name>A0ABQ9Y9G7_9EUKA</name>
<reference evidence="2 3" key="1">
    <citation type="journal article" date="2022" name="bioRxiv">
        <title>Genomics of Preaxostyla Flagellates Illuminates Evolutionary Transitions and the Path Towards Mitochondrial Loss.</title>
        <authorList>
            <person name="Novak L.V.F."/>
            <person name="Treitli S.C."/>
            <person name="Pyrih J."/>
            <person name="Halakuc P."/>
            <person name="Pipaliya S.V."/>
            <person name="Vacek V."/>
            <person name="Brzon O."/>
            <person name="Soukal P."/>
            <person name="Eme L."/>
            <person name="Dacks J.B."/>
            <person name="Karnkowska A."/>
            <person name="Elias M."/>
            <person name="Hampl V."/>
        </authorList>
    </citation>
    <scope>NUCLEOTIDE SEQUENCE [LARGE SCALE GENOMIC DNA]</scope>
    <source>
        <strain evidence="2">NAU3</strain>
        <tissue evidence="2">Gut</tissue>
    </source>
</reference>
<gene>
    <name evidence="2" type="ORF">BLNAU_4608</name>
</gene>
<keyword evidence="3" id="KW-1185">Reference proteome</keyword>
<dbReference type="Proteomes" id="UP001281761">
    <property type="component" value="Unassembled WGS sequence"/>
</dbReference>
<organism evidence="2 3">
    <name type="scientific">Blattamonas nauphoetae</name>
    <dbReference type="NCBI Taxonomy" id="2049346"/>
    <lineage>
        <taxon>Eukaryota</taxon>
        <taxon>Metamonada</taxon>
        <taxon>Preaxostyla</taxon>
        <taxon>Oxymonadida</taxon>
        <taxon>Blattamonas</taxon>
    </lineage>
</organism>
<sequence length="141" mass="16535">MTTVFPIIMEGITFFIFLLICFYDLYAITSLGDLESDIIASKDLCDTLNPFFYPVLGAHIAGSFLSILSRRPLAFILTIPGIVYYVYKIINHRQKLDFTQIRRADELHRELRQHYFLLAYYVVLFLLFIVLFLVDLVHLFQ</sequence>
<comment type="caution">
    <text evidence="2">The sequence shown here is derived from an EMBL/GenBank/DDBJ whole genome shotgun (WGS) entry which is preliminary data.</text>
</comment>
<evidence type="ECO:0000313" key="3">
    <source>
        <dbReference type="Proteomes" id="UP001281761"/>
    </source>
</evidence>
<dbReference type="EMBL" id="JARBJD010000023">
    <property type="protein sequence ID" value="KAK2960391.1"/>
    <property type="molecule type" value="Genomic_DNA"/>
</dbReference>
<keyword evidence="1" id="KW-0472">Membrane</keyword>
<feature type="transmembrane region" description="Helical" evidence="1">
    <location>
        <begin position="12"/>
        <end position="31"/>
    </location>
</feature>
<feature type="transmembrane region" description="Helical" evidence="1">
    <location>
        <begin position="118"/>
        <end position="140"/>
    </location>
</feature>
<dbReference type="SMART" id="SM01398">
    <property type="entry name" value="Cornichon"/>
    <property type="match status" value="1"/>
</dbReference>
<dbReference type="InterPro" id="IPR003377">
    <property type="entry name" value="Cornichon"/>
</dbReference>